<evidence type="ECO:0000256" key="4">
    <source>
        <dbReference type="SAM" id="MobiDB-lite"/>
    </source>
</evidence>
<evidence type="ECO:0000313" key="6">
    <source>
        <dbReference type="EMBL" id="CAD9339422.1"/>
    </source>
</evidence>
<dbReference type="Pfam" id="PF00636">
    <property type="entry name" value="Ribonuclease_3"/>
    <property type="match status" value="1"/>
</dbReference>
<protein>
    <recommendedName>
        <fullName evidence="5">RNase III domain-containing protein</fullName>
    </recommendedName>
</protein>
<evidence type="ECO:0000256" key="3">
    <source>
        <dbReference type="ARBA" id="ARBA00022801"/>
    </source>
</evidence>
<evidence type="ECO:0000259" key="5">
    <source>
        <dbReference type="Pfam" id="PF00636"/>
    </source>
</evidence>
<dbReference type="EMBL" id="HBGN01024672">
    <property type="protein sequence ID" value="CAD9339422.1"/>
    <property type="molecule type" value="Transcribed_RNA"/>
</dbReference>
<dbReference type="GO" id="GO:0004525">
    <property type="term" value="F:ribonuclease III activity"/>
    <property type="evidence" value="ECO:0007669"/>
    <property type="project" value="InterPro"/>
</dbReference>
<reference evidence="6" key="1">
    <citation type="submission" date="2021-01" db="EMBL/GenBank/DDBJ databases">
        <authorList>
            <person name="Corre E."/>
            <person name="Pelletier E."/>
            <person name="Niang G."/>
            <person name="Scheremetjew M."/>
            <person name="Finn R."/>
            <person name="Kale V."/>
            <person name="Holt S."/>
            <person name="Cochrane G."/>
            <person name="Meng A."/>
            <person name="Brown T."/>
            <person name="Cohen L."/>
        </authorList>
    </citation>
    <scope>NUCLEOTIDE SEQUENCE</scope>
    <source>
        <strain evidence="6">Pop2</strain>
    </source>
</reference>
<dbReference type="SUPFAM" id="SSF69065">
    <property type="entry name" value="RNase III domain-like"/>
    <property type="match status" value="1"/>
</dbReference>
<dbReference type="HAMAP" id="MF_01468">
    <property type="entry name" value="RNase_Mini_III"/>
    <property type="match status" value="1"/>
</dbReference>
<evidence type="ECO:0000256" key="2">
    <source>
        <dbReference type="ARBA" id="ARBA00022759"/>
    </source>
</evidence>
<feature type="compositionally biased region" description="Basic residues" evidence="4">
    <location>
        <begin position="184"/>
        <end position="194"/>
    </location>
</feature>
<dbReference type="GO" id="GO:0006396">
    <property type="term" value="P:RNA processing"/>
    <property type="evidence" value="ECO:0007669"/>
    <property type="project" value="InterPro"/>
</dbReference>
<keyword evidence="2" id="KW-0255">Endonuclease</keyword>
<dbReference type="PANTHER" id="PTHR34276">
    <property type="entry name" value="MINI-RIBONUCLEASE 3"/>
    <property type="match status" value="1"/>
</dbReference>
<feature type="region of interest" description="Disordered" evidence="4">
    <location>
        <begin position="1"/>
        <end position="21"/>
    </location>
</feature>
<dbReference type="PANTHER" id="PTHR34276:SF1">
    <property type="entry name" value="MINI-RIBONUCLEASE 3"/>
    <property type="match status" value="1"/>
</dbReference>
<feature type="region of interest" description="Disordered" evidence="4">
    <location>
        <begin position="173"/>
        <end position="204"/>
    </location>
</feature>
<dbReference type="AlphaFoldDB" id="A0A6U3SDX9"/>
<dbReference type="Gene3D" id="1.10.1520.10">
    <property type="entry name" value="Ribonuclease III domain"/>
    <property type="match status" value="1"/>
</dbReference>
<dbReference type="InterPro" id="IPR008226">
    <property type="entry name" value="Mini3_fam"/>
</dbReference>
<feature type="domain" description="RNase III" evidence="5">
    <location>
        <begin position="111"/>
        <end position="224"/>
    </location>
</feature>
<dbReference type="InterPro" id="IPR000999">
    <property type="entry name" value="RNase_III_dom"/>
</dbReference>
<keyword evidence="1" id="KW-0540">Nuclease</keyword>
<gene>
    <name evidence="6" type="ORF">DBRI1063_LOCUS15779</name>
</gene>
<evidence type="ECO:0000256" key="1">
    <source>
        <dbReference type="ARBA" id="ARBA00022722"/>
    </source>
</evidence>
<keyword evidence="3" id="KW-0378">Hydrolase</keyword>
<dbReference type="InterPro" id="IPR036389">
    <property type="entry name" value="RNase_III_sf"/>
</dbReference>
<accession>A0A6U3SDX9</accession>
<proteinExistence type="inferred from homology"/>
<sequence length="249" mass="27808">MMSGITMDDTNAPTSSKRIRRGGRKGNITMMAVILATLSSNTSSFLVTSPSAIQANRHHQMTCMTPSKLHATINPNENESSLSEEEGEDEEFLSLFQPSAKCNADQMNPTSLAYIGDVVFELFIRNYFVWPNRSMARLQHTVVAIVRAEYQSKLLHKMTTSFSLTPKELTILKRGRNAGGGSSTRKRGPKRLHSKKSDGGSSDASIYQDSTAFEALIGYTYITDKKRCMDMFCWIKTQLEEEENDGNNQ</sequence>
<name>A0A6U3SDX9_9STRA</name>
<organism evidence="6">
    <name type="scientific">Ditylum brightwellii</name>
    <dbReference type="NCBI Taxonomy" id="49249"/>
    <lineage>
        <taxon>Eukaryota</taxon>
        <taxon>Sar</taxon>
        <taxon>Stramenopiles</taxon>
        <taxon>Ochrophyta</taxon>
        <taxon>Bacillariophyta</taxon>
        <taxon>Mediophyceae</taxon>
        <taxon>Lithodesmiophycidae</taxon>
        <taxon>Lithodesmiales</taxon>
        <taxon>Lithodesmiaceae</taxon>
        <taxon>Ditylum</taxon>
    </lineage>
</organism>